<proteinExistence type="predicted"/>
<dbReference type="RefSeq" id="WP_147279322.1">
    <property type="nucleotide sequence ID" value="NZ_CP069533.1"/>
</dbReference>
<feature type="compositionally biased region" description="Basic and acidic residues" evidence="1">
    <location>
        <begin position="210"/>
        <end position="220"/>
    </location>
</feature>
<dbReference type="PANTHER" id="PTHR37456">
    <property type="entry name" value="SI:CH211-266K2.1"/>
    <property type="match status" value="1"/>
</dbReference>
<keyword evidence="2" id="KW-0176">Collagen</keyword>
<reference evidence="2 3" key="1">
    <citation type="submission" date="2018-06" db="EMBL/GenBank/DDBJ databases">
        <authorList>
            <consortium name="Pathogen Informatics"/>
            <person name="Doyle S."/>
        </authorList>
    </citation>
    <scope>NUCLEOTIDE SEQUENCE [LARGE SCALE GENOMIC DNA]</scope>
    <source>
        <strain evidence="2 3">NCTC10289</strain>
    </source>
</reference>
<dbReference type="Pfam" id="PF01391">
    <property type="entry name" value="Collagen"/>
    <property type="match status" value="2"/>
</dbReference>
<feature type="compositionally biased region" description="Basic and acidic residues" evidence="1">
    <location>
        <begin position="228"/>
        <end position="237"/>
    </location>
</feature>
<evidence type="ECO:0000256" key="1">
    <source>
        <dbReference type="SAM" id="MobiDB-lite"/>
    </source>
</evidence>
<sequence>MSAAYDDSEAKLITVPDSAVALNLADLLADPDSDITTSEFEELGGFPSVVDFLNVHWDGDKLVIGGQVSPSLKGEKGDTGPRGLQGKPGPQGDPGPRGLPGEPGKDGIDGKPGKQGPPGQPGEKGERGLPGEPGKDGIDGKDGEQGPPGDKGDTGDQGPKGDPGERGPRGLPGEPGEKGEPGERGPRGLPGEPGKDGVDGKPGKQGPPGDKGDTGPKGDPGDQGPKGDPGERGERGPAGDIGPRGPRGLPGEPGKDGLDGKPGEPGKDGLDGKPGKQGPPGEKGDTGDPGPRGLPGEPGKDGIDGKPGEQGPPGDKGDQGERGPRGLPGAKGDQGPKGDPGTTSWDGITDKPSTFPAEPHTHYMSDIVDLPDIHPTYAEPATLAQRDDEGNVAVADYPGYQDSATSKKYVDDSISKATGDVVTRGYIKDNTAPKDHNHVTADITDLPKLDDTYATPNTIPLRDYDGHVVVGDPTYNNHAATKKYVDESIVHPFTMITMVTFRARFMPPDLDPSMSPPGPWTLSDNDYEIELSYAHAAYEFARKLNLHQVQCEDYYGRARLTLHFDQTQEPDVDVSIFALINAGETVRNIPYNPISGLQVAYRHISGGPHNAPLYLEVPHNGYGKETEVYIPLLLVRTK</sequence>
<feature type="compositionally biased region" description="Low complexity" evidence="1">
    <location>
        <begin position="84"/>
        <end position="102"/>
    </location>
</feature>
<dbReference type="InterPro" id="IPR008160">
    <property type="entry name" value="Collagen"/>
</dbReference>
<evidence type="ECO:0000313" key="2">
    <source>
        <dbReference type="EMBL" id="STC76754.1"/>
    </source>
</evidence>
<dbReference type="InterPro" id="IPR050938">
    <property type="entry name" value="Collagen_Structural_Proteins"/>
</dbReference>
<name>A0A376CW82_9CORY</name>
<dbReference type="EMBL" id="UFXP01000001">
    <property type="protein sequence ID" value="STC76754.1"/>
    <property type="molecule type" value="Genomic_DNA"/>
</dbReference>
<feature type="region of interest" description="Disordered" evidence="1">
    <location>
        <begin position="65"/>
        <end position="360"/>
    </location>
</feature>
<accession>A0A376CW82</accession>
<dbReference type="PANTHER" id="PTHR37456:SF6">
    <property type="entry name" value="COLLAGEN ALPHA-1(XXIII) CHAIN-LIKE ISOFORM X2"/>
    <property type="match status" value="1"/>
</dbReference>
<feature type="compositionally biased region" description="Basic and acidic residues" evidence="1">
    <location>
        <begin position="298"/>
        <end position="307"/>
    </location>
</feature>
<feature type="compositionally biased region" description="Basic and acidic residues" evidence="1">
    <location>
        <begin position="123"/>
        <end position="154"/>
    </location>
</feature>
<feature type="compositionally biased region" description="Low complexity" evidence="1">
    <location>
        <begin position="243"/>
        <end position="252"/>
    </location>
</feature>
<protein>
    <submittedName>
        <fullName evidence="2">Collagen triple helix repeat (20 copies)</fullName>
    </submittedName>
</protein>
<feature type="compositionally biased region" description="Basic and acidic residues" evidence="1">
    <location>
        <begin position="103"/>
        <end position="112"/>
    </location>
</feature>
<feature type="compositionally biased region" description="Basic and acidic residues" evidence="1">
    <location>
        <begin position="175"/>
        <end position="186"/>
    </location>
</feature>
<feature type="compositionally biased region" description="Basic and acidic residues" evidence="1">
    <location>
        <begin position="315"/>
        <end position="324"/>
    </location>
</feature>
<organism evidence="2 3">
    <name type="scientific">Corynebacterium minutissimum</name>
    <dbReference type="NCBI Taxonomy" id="38301"/>
    <lineage>
        <taxon>Bacteria</taxon>
        <taxon>Bacillati</taxon>
        <taxon>Actinomycetota</taxon>
        <taxon>Actinomycetes</taxon>
        <taxon>Mycobacteriales</taxon>
        <taxon>Corynebacteriaceae</taxon>
        <taxon>Corynebacterium</taxon>
    </lineage>
</organism>
<feature type="compositionally biased region" description="Basic and acidic residues" evidence="1">
    <location>
        <begin position="193"/>
        <end position="202"/>
    </location>
</feature>
<gene>
    <name evidence="2" type="ORF">NCTC10289_01056</name>
</gene>
<dbReference type="Proteomes" id="UP000254287">
    <property type="component" value="Unassembled WGS sequence"/>
</dbReference>
<evidence type="ECO:0000313" key="3">
    <source>
        <dbReference type="Proteomes" id="UP000254287"/>
    </source>
</evidence>
<dbReference type="AlphaFoldDB" id="A0A376CW82"/>
<feature type="compositionally biased region" description="Basic and acidic residues" evidence="1">
    <location>
        <begin position="253"/>
        <end position="274"/>
    </location>
</feature>